<gene>
    <name evidence="1" type="ORF">J5837_03070</name>
</gene>
<sequence length="91" mass="10158">MQTQIPKHIRKRLHTFLPSALQDAADTDIFGVMAHLEPAVDELYAHTPNTAHIALTEMLLHMAAEYQLVEEMAHIALHSSHHAANLEDDDG</sequence>
<dbReference type="EMBL" id="JAGKTC010000001">
    <property type="protein sequence ID" value="MBP3983394.1"/>
    <property type="molecule type" value="Genomic_DNA"/>
</dbReference>
<proteinExistence type="predicted"/>
<dbReference type="Proteomes" id="UP000673447">
    <property type="component" value="Unassembled WGS sequence"/>
</dbReference>
<dbReference type="AlphaFoldDB" id="A0A940WYX7"/>
<comment type="caution">
    <text evidence="1">The sequence shown here is derived from an EMBL/GenBank/DDBJ whole genome shotgun (WGS) entry which is preliminary data.</text>
</comment>
<name>A0A940WYX7_9GAMM</name>
<accession>A0A940WYX7</accession>
<keyword evidence="2" id="KW-1185">Reference proteome</keyword>
<evidence type="ECO:0000313" key="1">
    <source>
        <dbReference type="EMBL" id="MBP3983394.1"/>
    </source>
</evidence>
<evidence type="ECO:0000313" key="2">
    <source>
        <dbReference type="Proteomes" id="UP000673447"/>
    </source>
</evidence>
<dbReference type="RefSeq" id="WP_210535247.1">
    <property type="nucleotide sequence ID" value="NZ_JAGKTC010000001.1"/>
</dbReference>
<protein>
    <submittedName>
        <fullName evidence="1">Uncharacterized protein</fullName>
    </submittedName>
</protein>
<reference evidence="1" key="1">
    <citation type="journal article" date="2016" name="Int. J. Syst. Evol. Microbiol.">
        <title>Pseudoxanthomonas helianthi sp. nov., isolated from roots of Jerusalem artichoke (Helianthus tuberosus).</title>
        <authorList>
            <person name="Kittiwongwattana C."/>
            <person name="Thawai C."/>
        </authorList>
    </citation>
    <scope>NUCLEOTIDE SEQUENCE</scope>
    <source>
        <strain evidence="1">110414</strain>
    </source>
</reference>
<reference evidence="1" key="2">
    <citation type="submission" date="2021-03" db="EMBL/GenBank/DDBJ databases">
        <authorList>
            <person name="Cao W."/>
        </authorList>
    </citation>
    <scope>NUCLEOTIDE SEQUENCE</scope>
    <source>
        <strain evidence="1">110414</strain>
    </source>
</reference>
<organism evidence="1 2">
    <name type="scientific">Pseudoxanthomonas helianthi</name>
    <dbReference type="NCBI Taxonomy" id="1453541"/>
    <lineage>
        <taxon>Bacteria</taxon>
        <taxon>Pseudomonadati</taxon>
        <taxon>Pseudomonadota</taxon>
        <taxon>Gammaproteobacteria</taxon>
        <taxon>Lysobacterales</taxon>
        <taxon>Lysobacteraceae</taxon>
        <taxon>Pseudoxanthomonas</taxon>
    </lineage>
</organism>